<comment type="subunit">
    <text evidence="8">Component of the small nucleolar ribonucleoprotein particles containing H/ACA-type snoRNAs (H/ACA snoRNPs).</text>
</comment>
<keyword evidence="5 8" id="KW-0539">Nucleus</keyword>
<proteinExistence type="inferred from homology"/>
<dbReference type="GO" id="GO:0034513">
    <property type="term" value="F:box H/ACA snoRNA binding"/>
    <property type="evidence" value="ECO:0007669"/>
    <property type="project" value="TreeGrafter"/>
</dbReference>
<keyword evidence="2 8" id="KW-0690">Ribosome biogenesis</keyword>
<feature type="compositionally biased region" description="Gly residues" evidence="9">
    <location>
        <begin position="57"/>
        <end position="82"/>
    </location>
</feature>
<dbReference type="Gene3D" id="2.40.10.230">
    <property type="entry name" value="Probable tRNA pseudouridine synthase domain"/>
    <property type="match status" value="1"/>
</dbReference>
<feature type="region of interest" description="Disordered" evidence="9">
    <location>
        <begin position="174"/>
        <end position="195"/>
    </location>
</feature>
<sequence length="195" mass="20666">MFLLHKRVLILRIQWSWTGIPALWGREDGKGMGLRSLLPAADGGTGRSSGGRDHGGFNQGGSFIRGGGGNRGASGQGGGRGGFSKSQDRGPPERVVLLGEFSHPCEDGKACECATGETKVPYSNAATYLENKEQISKVGELFGRLGGFYFSVKLSENMKAFSFKNLQKDLQEVVTGGGGGGQGGGFRRNKRSRGH</sequence>
<dbReference type="AlphaFoldDB" id="A0A811Y3S1"/>
<dbReference type="PANTHER" id="PTHR23237">
    <property type="entry name" value="NUCLEOLAR PROTEIN FAMILY A MEMBER 1 SNORNP PROTEIN GAR1"/>
    <property type="match status" value="1"/>
</dbReference>
<keyword evidence="4 8" id="KW-0694">RNA-binding</keyword>
<dbReference type="InterPro" id="IPR009000">
    <property type="entry name" value="Transl_B-barrel_sf"/>
</dbReference>
<comment type="function">
    <text evidence="8">Required for ribosome biogenesis. Part of a complex which catalyzes pseudouridylation of rRNA. This involves the isomerization of uridine such that the ribose is subsequently attached to C5, instead of the normal N1. Pseudouridine ("psi") residues may serve to stabilize the conformation of rRNAs.</text>
</comment>
<gene>
    <name evidence="11" type="ORF">NYPRO_LOCUS3049</name>
</gene>
<comment type="similarity">
    <text evidence="7 8">Belongs to the GAR1 family.</text>
</comment>
<comment type="subcellular location">
    <subcellularLocation>
        <location evidence="1 8">Nucleus</location>
        <location evidence="1 8">Nucleolus</location>
    </subcellularLocation>
</comment>
<feature type="region of interest" description="Disordered" evidence="9">
    <location>
        <begin position="35"/>
        <end position="90"/>
    </location>
</feature>
<dbReference type="InterPro" id="IPR007504">
    <property type="entry name" value="H/ACA_rnp_Gar1/Naf1"/>
</dbReference>
<evidence type="ECO:0000256" key="8">
    <source>
        <dbReference type="RuleBase" id="RU364004"/>
    </source>
</evidence>
<evidence type="ECO:0000313" key="12">
    <source>
        <dbReference type="Proteomes" id="UP000645828"/>
    </source>
</evidence>
<keyword evidence="6 8" id="KW-0687">Ribonucleoprotein</keyword>
<keyword evidence="12" id="KW-1185">Reference proteome</keyword>
<evidence type="ECO:0000256" key="2">
    <source>
        <dbReference type="ARBA" id="ARBA00022517"/>
    </source>
</evidence>
<evidence type="ECO:0000256" key="10">
    <source>
        <dbReference type="SAM" id="SignalP"/>
    </source>
</evidence>
<evidence type="ECO:0000256" key="4">
    <source>
        <dbReference type="ARBA" id="ARBA00022884"/>
    </source>
</evidence>
<reference evidence="11" key="1">
    <citation type="submission" date="2020-12" db="EMBL/GenBank/DDBJ databases">
        <authorList>
            <consortium name="Molecular Ecology Group"/>
        </authorList>
    </citation>
    <scope>NUCLEOTIDE SEQUENCE</scope>
    <source>
        <strain evidence="11">TBG_1078</strain>
    </source>
</reference>
<dbReference type="InterPro" id="IPR038664">
    <property type="entry name" value="Gar1/Naf1_Cbf5-bd_sf"/>
</dbReference>
<dbReference type="Pfam" id="PF04410">
    <property type="entry name" value="Gar1"/>
    <property type="match status" value="1"/>
</dbReference>
<keyword evidence="3 8" id="KW-0698">rRNA processing</keyword>
<evidence type="ECO:0000256" key="5">
    <source>
        <dbReference type="ARBA" id="ARBA00023242"/>
    </source>
</evidence>
<keyword evidence="10" id="KW-0732">Signal</keyword>
<evidence type="ECO:0000256" key="7">
    <source>
        <dbReference type="ARBA" id="ARBA00038293"/>
    </source>
</evidence>
<dbReference type="PANTHER" id="PTHR23237:SF6">
    <property type="entry name" value="H_ACA RIBONUCLEOPROTEIN COMPLEX SUBUNIT 1"/>
    <property type="match status" value="1"/>
</dbReference>
<dbReference type="Proteomes" id="UP000645828">
    <property type="component" value="Unassembled WGS sequence"/>
</dbReference>
<evidence type="ECO:0000256" key="6">
    <source>
        <dbReference type="ARBA" id="ARBA00023274"/>
    </source>
</evidence>
<dbReference type="GO" id="GO:0000454">
    <property type="term" value="P:snoRNA guided rRNA pseudouridine synthesis"/>
    <property type="evidence" value="ECO:0007669"/>
    <property type="project" value="TreeGrafter"/>
</dbReference>
<comment type="caution">
    <text evidence="11">The sequence shown here is derived from an EMBL/GenBank/DDBJ whole genome shotgun (WGS) entry which is preliminary data.</text>
</comment>
<evidence type="ECO:0000256" key="3">
    <source>
        <dbReference type="ARBA" id="ARBA00022552"/>
    </source>
</evidence>
<evidence type="ECO:0000256" key="9">
    <source>
        <dbReference type="SAM" id="MobiDB-lite"/>
    </source>
</evidence>
<dbReference type="SUPFAM" id="SSF50447">
    <property type="entry name" value="Translation proteins"/>
    <property type="match status" value="1"/>
</dbReference>
<evidence type="ECO:0000256" key="1">
    <source>
        <dbReference type="ARBA" id="ARBA00004604"/>
    </source>
</evidence>
<dbReference type="GO" id="GO:0031429">
    <property type="term" value="C:box H/ACA snoRNP complex"/>
    <property type="evidence" value="ECO:0007669"/>
    <property type="project" value="TreeGrafter"/>
</dbReference>
<evidence type="ECO:0000313" key="11">
    <source>
        <dbReference type="EMBL" id="CAD7670254.1"/>
    </source>
</evidence>
<name>A0A811Y3S1_NYCPR</name>
<protein>
    <recommendedName>
        <fullName evidence="8">H/ACA ribonucleoprotein complex subunit</fullName>
    </recommendedName>
</protein>
<organism evidence="11 12">
    <name type="scientific">Nyctereutes procyonoides</name>
    <name type="common">Raccoon dog</name>
    <name type="synonym">Canis procyonoides</name>
    <dbReference type="NCBI Taxonomy" id="34880"/>
    <lineage>
        <taxon>Eukaryota</taxon>
        <taxon>Metazoa</taxon>
        <taxon>Chordata</taxon>
        <taxon>Craniata</taxon>
        <taxon>Vertebrata</taxon>
        <taxon>Euteleostomi</taxon>
        <taxon>Mammalia</taxon>
        <taxon>Eutheria</taxon>
        <taxon>Laurasiatheria</taxon>
        <taxon>Carnivora</taxon>
        <taxon>Caniformia</taxon>
        <taxon>Canidae</taxon>
        <taxon>Nyctereutes</taxon>
    </lineage>
</organism>
<dbReference type="EMBL" id="CAJHUB010000655">
    <property type="protein sequence ID" value="CAD7670254.1"/>
    <property type="molecule type" value="Genomic_DNA"/>
</dbReference>
<accession>A0A811Y3S1</accession>
<feature type="compositionally biased region" description="Gly residues" evidence="9">
    <location>
        <begin position="175"/>
        <end position="186"/>
    </location>
</feature>
<feature type="chain" id="PRO_5032814835" description="H/ACA ribonucleoprotein complex subunit" evidence="10">
    <location>
        <begin position="26"/>
        <end position="195"/>
    </location>
</feature>
<feature type="signal peptide" evidence="10">
    <location>
        <begin position="1"/>
        <end position="25"/>
    </location>
</feature>